<dbReference type="AlphaFoldDB" id="A0A368W0L5"/>
<dbReference type="OrthoDB" id="4566632at2"/>
<feature type="region of interest" description="Disordered" evidence="1">
    <location>
        <begin position="149"/>
        <end position="181"/>
    </location>
</feature>
<evidence type="ECO:0000256" key="1">
    <source>
        <dbReference type="SAM" id="MobiDB-lite"/>
    </source>
</evidence>
<feature type="transmembrane region" description="Helical" evidence="2">
    <location>
        <begin position="125"/>
        <end position="149"/>
    </location>
</feature>
<evidence type="ECO:0000256" key="2">
    <source>
        <dbReference type="SAM" id="Phobius"/>
    </source>
</evidence>
<proteinExistence type="predicted"/>
<sequence length="274" mass="28151">MSGEDRREAAPQGPPWSPNLLADFQAGLLDPETHETLRARVDNDPQAQEVLAALDTTRAELRNLPSPPLPGEVTERIETALRNEAHSRTTAPSGEQAPIPHRAETATVTGIGSARKRPGGAGPRVFGWVAGLVATAAAVLGAVVVATSLPGGSDTQPRAATAPPETSSGSGRTEQTPLALRGDGLGLNGEQFAAVLGSEQYTGLSDPSRLPGCLQANGVSHVRPLGAREITLNGQDVQLLVLPTGRAGEFRLLAVGPECGPGQPATIADTVFGG</sequence>
<comment type="caution">
    <text evidence="3">The sequence shown here is derived from an EMBL/GenBank/DDBJ whole genome shotgun (WGS) entry which is preliminary data.</text>
</comment>
<protein>
    <recommendedName>
        <fullName evidence="5">Anti-sigma-M factor RsmA</fullName>
    </recommendedName>
</protein>
<evidence type="ECO:0008006" key="5">
    <source>
        <dbReference type="Google" id="ProtNLM"/>
    </source>
</evidence>
<accession>A0A368W0L5</accession>
<keyword evidence="2" id="KW-0472">Membrane</keyword>
<dbReference type="RefSeq" id="WP_114451380.1">
    <property type="nucleotide sequence ID" value="NZ_QPJC01000001.1"/>
</dbReference>
<evidence type="ECO:0000313" key="4">
    <source>
        <dbReference type="Proteomes" id="UP000253495"/>
    </source>
</evidence>
<keyword evidence="2" id="KW-0812">Transmembrane</keyword>
<feature type="region of interest" description="Disordered" evidence="1">
    <location>
        <begin position="1"/>
        <end position="32"/>
    </location>
</feature>
<reference evidence="3 4" key="1">
    <citation type="submission" date="2018-07" db="EMBL/GenBank/DDBJ databases">
        <title>Genomic Encyclopedia of Type Strains, Phase III (KMG-III): the genomes of soil and plant-associated and newly described type strains.</title>
        <authorList>
            <person name="Whitman W."/>
        </authorList>
    </citation>
    <scope>NUCLEOTIDE SEQUENCE [LARGE SCALE GENOMIC DNA]</scope>
    <source>
        <strain evidence="3 4">CECT 8575</strain>
    </source>
</reference>
<evidence type="ECO:0000313" key="3">
    <source>
        <dbReference type="EMBL" id="RCW47219.1"/>
    </source>
</evidence>
<keyword evidence="2" id="KW-1133">Transmembrane helix</keyword>
<dbReference type="EMBL" id="QPJC01000001">
    <property type="protein sequence ID" value="RCW47219.1"/>
    <property type="molecule type" value="Genomic_DNA"/>
</dbReference>
<feature type="compositionally biased region" description="Polar residues" evidence="1">
    <location>
        <begin position="153"/>
        <end position="176"/>
    </location>
</feature>
<organism evidence="3 4">
    <name type="scientific">Halopolyspora algeriensis</name>
    <dbReference type="NCBI Taxonomy" id="1500506"/>
    <lineage>
        <taxon>Bacteria</taxon>
        <taxon>Bacillati</taxon>
        <taxon>Actinomycetota</taxon>
        <taxon>Actinomycetes</taxon>
        <taxon>Actinomycetes incertae sedis</taxon>
        <taxon>Halopolyspora</taxon>
    </lineage>
</organism>
<gene>
    <name evidence="3" type="ORF">DFQ14_101565</name>
</gene>
<keyword evidence="4" id="KW-1185">Reference proteome</keyword>
<dbReference type="Proteomes" id="UP000253495">
    <property type="component" value="Unassembled WGS sequence"/>
</dbReference>
<name>A0A368W0L5_9ACTN</name>